<dbReference type="Proteomes" id="UP001172457">
    <property type="component" value="Chromosome 7"/>
</dbReference>
<proteinExistence type="predicted"/>
<comment type="caution">
    <text evidence="2">The sequence shown here is derived from an EMBL/GenBank/DDBJ whole genome shotgun (WGS) entry which is preliminary data.</text>
</comment>
<reference evidence="2" key="1">
    <citation type="submission" date="2023-03" db="EMBL/GenBank/DDBJ databases">
        <title>Chromosome-scale reference genome and RAD-based genetic map of yellow starthistle (Centaurea solstitialis) reveal putative structural variation and QTLs associated with invader traits.</title>
        <authorList>
            <person name="Reatini B."/>
            <person name="Cang F.A."/>
            <person name="Jiang Q."/>
            <person name="Mckibben M.T.W."/>
            <person name="Barker M.S."/>
            <person name="Rieseberg L.H."/>
            <person name="Dlugosch K.M."/>
        </authorList>
    </citation>
    <scope>NUCLEOTIDE SEQUENCE</scope>
    <source>
        <strain evidence="2">CAN-66</strain>
        <tissue evidence="2">Leaf</tissue>
    </source>
</reference>
<sequence>MAVFRRHQASYRRRRDGGGAWLSANQQQAEPWFRRLLLRLLSGGWLAAEHGGGGDLVTAAVPAVVVASAVAAVRLVFGRRVAAAVSTYICVYCMACMCAHGYWKREPHALGELWGPTRVQTDGRKGIHMPLVLARLRIRVKPQLDSGDRDSDGIDFFEMVSTRSQLRTGAVARDAVAFTVDQTWVEERNTVPQRPPGLSEGSVQMLKFHLCDPYPIVTKATLKAQIFDNVMRDVIKSMYTQKESFVKMLENRDASHRRRKVMRENAYNGFGNAEVVVVMEETRVIGEKKK</sequence>
<evidence type="ECO:0000256" key="1">
    <source>
        <dbReference type="SAM" id="Phobius"/>
    </source>
</evidence>
<evidence type="ECO:0000313" key="2">
    <source>
        <dbReference type="EMBL" id="KAJ9541748.1"/>
    </source>
</evidence>
<keyword evidence="1" id="KW-0472">Membrane</keyword>
<keyword evidence="3" id="KW-1185">Reference proteome</keyword>
<keyword evidence="1" id="KW-0812">Transmembrane</keyword>
<feature type="transmembrane region" description="Helical" evidence="1">
    <location>
        <begin position="84"/>
        <end position="103"/>
    </location>
</feature>
<keyword evidence="1" id="KW-1133">Transmembrane helix</keyword>
<evidence type="ECO:0000313" key="3">
    <source>
        <dbReference type="Proteomes" id="UP001172457"/>
    </source>
</evidence>
<gene>
    <name evidence="2" type="ORF">OSB04_028254</name>
</gene>
<dbReference type="AlphaFoldDB" id="A0AA38T082"/>
<name>A0AA38T082_9ASTR</name>
<protein>
    <submittedName>
        <fullName evidence="2">Uncharacterized protein</fullName>
    </submittedName>
</protein>
<accession>A0AA38T082</accession>
<dbReference type="EMBL" id="JARYMX010000007">
    <property type="protein sequence ID" value="KAJ9541748.1"/>
    <property type="molecule type" value="Genomic_DNA"/>
</dbReference>
<organism evidence="2 3">
    <name type="scientific">Centaurea solstitialis</name>
    <name type="common">yellow star-thistle</name>
    <dbReference type="NCBI Taxonomy" id="347529"/>
    <lineage>
        <taxon>Eukaryota</taxon>
        <taxon>Viridiplantae</taxon>
        <taxon>Streptophyta</taxon>
        <taxon>Embryophyta</taxon>
        <taxon>Tracheophyta</taxon>
        <taxon>Spermatophyta</taxon>
        <taxon>Magnoliopsida</taxon>
        <taxon>eudicotyledons</taxon>
        <taxon>Gunneridae</taxon>
        <taxon>Pentapetalae</taxon>
        <taxon>asterids</taxon>
        <taxon>campanulids</taxon>
        <taxon>Asterales</taxon>
        <taxon>Asteraceae</taxon>
        <taxon>Carduoideae</taxon>
        <taxon>Cardueae</taxon>
        <taxon>Centaureinae</taxon>
        <taxon>Centaurea</taxon>
    </lineage>
</organism>